<gene>
    <name evidence="1" type="ORF">FS935_19120</name>
</gene>
<protein>
    <recommendedName>
        <fullName evidence="3">YwpF-like protein</fullName>
    </recommendedName>
</protein>
<organism evidence="1 2">
    <name type="scientific">Metabacillus litoralis</name>
    <dbReference type="NCBI Taxonomy" id="152268"/>
    <lineage>
        <taxon>Bacteria</taxon>
        <taxon>Bacillati</taxon>
        <taxon>Bacillota</taxon>
        <taxon>Bacilli</taxon>
        <taxon>Bacillales</taxon>
        <taxon>Bacillaceae</taxon>
        <taxon>Metabacillus</taxon>
    </lineage>
</organism>
<dbReference type="Pfam" id="PF14183">
    <property type="entry name" value="YwpF"/>
    <property type="match status" value="1"/>
</dbReference>
<keyword evidence="2" id="KW-1185">Reference proteome</keyword>
<sequence length="148" mass="16808">MKTFKLVNLMMGQEGVSKDEVSPKEIPLEDGLVLNREDGENSWLIEALVPKKFDSYFQKLLEAETKEKVYVTISKKTNTPAQILARVKTIVPLDDHISVLLDGRLLTSKPIHDPEELLQSLMDQGLTGEALMKEFKLNINQRKETTKL</sequence>
<evidence type="ECO:0000313" key="1">
    <source>
        <dbReference type="EMBL" id="TXC85940.1"/>
    </source>
</evidence>
<dbReference type="RefSeq" id="WP_146950256.1">
    <property type="nucleotide sequence ID" value="NZ_VOQF01000014.1"/>
</dbReference>
<accession>A0A5C6VLQ6</accession>
<dbReference type="OrthoDB" id="2427395at2"/>
<dbReference type="AlphaFoldDB" id="A0A5C6VLQ6"/>
<name>A0A5C6VLQ6_9BACI</name>
<reference evidence="1 2" key="1">
    <citation type="journal article" date="2005" name="Int. J. Syst. Evol. Microbiol.">
        <title>Bacillus litoralis sp. nov., isolated from a tidal flat of the Yellow Sea in Korea.</title>
        <authorList>
            <person name="Yoon J.H."/>
            <person name="Oh T.K."/>
        </authorList>
    </citation>
    <scope>NUCLEOTIDE SEQUENCE [LARGE SCALE GENOMIC DNA]</scope>
    <source>
        <strain evidence="1 2">SW-211</strain>
    </source>
</reference>
<evidence type="ECO:0000313" key="2">
    <source>
        <dbReference type="Proteomes" id="UP000321363"/>
    </source>
</evidence>
<evidence type="ECO:0008006" key="3">
    <source>
        <dbReference type="Google" id="ProtNLM"/>
    </source>
</evidence>
<dbReference type="EMBL" id="VOQF01000014">
    <property type="protein sequence ID" value="TXC85940.1"/>
    <property type="molecule type" value="Genomic_DNA"/>
</dbReference>
<dbReference type="InterPro" id="IPR025573">
    <property type="entry name" value="YwpF"/>
</dbReference>
<comment type="caution">
    <text evidence="1">The sequence shown here is derived from an EMBL/GenBank/DDBJ whole genome shotgun (WGS) entry which is preliminary data.</text>
</comment>
<dbReference type="Proteomes" id="UP000321363">
    <property type="component" value="Unassembled WGS sequence"/>
</dbReference>
<proteinExistence type="predicted"/>